<sequence length="132" mass="14497">MAKHHKAQLGIYTPTQKNLDAMQENGDWYACCDDKDVDLSAIMWATNEQQEWIKEHSAEAALDCTYGINNKKMPYFEATAVSHTGKIVPLFQGVGTSEMRSDFVGFARKSTNSTCIAVSTASSTKFASSTST</sequence>
<accession>A0A420JCN7</accession>
<dbReference type="EMBL" id="MCBS01002938">
    <property type="protein sequence ID" value="RKF96023.1"/>
    <property type="molecule type" value="Genomic_DNA"/>
</dbReference>
<gene>
    <name evidence="1" type="ORF">GcM1_029001</name>
</gene>
<proteinExistence type="predicted"/>
<dbReference type="AlphaFoldDB" id="A0A420JCN7"/>
<protein>
    <submittedName>
        <fullName evidence="1">Uncharacterized protein</fullName>
    </submittedName>
</protein>
<name>A0A420JCN7_9PEZI</name>
<organism evidence="1 2">
    <name type="scientific">Golovinomyces cichoracearum</name>
    <dbReference type="NCBI Taxonomy" id="62708"/>
    <lineage>
        <taxon>Eukaryota</taxon>
        <taxon>Fungi</taxon>
        <taxon>Dikarya</taxon>
        <taxon>Ascomycota</taxon>
        <taxon>Pezizomycotina</taxon>
        <taxon>Leotiomycetes</taxon>
        <taxon>Erysiphales</taxon>
        <taxon>Erysiphaceae</taxon>
        <taxon>Golovinomyces</taxon>
    </lineage>
</organism>
<evidence type="ECO:0000313" key="2">
    <source>
        <dbReference type="Proteomes" id="UP000285326"/>
    </source>
</evidence>
<comment type="caution">
    <text evidence="1">The sequence shown here is derived from an EMBL/GenBank/DDBJ whole genome shotgun (WGS) entry which is preliminary data.</text>
</comment>
<evidence type="ECO:0000313" key="1">
    <source>
        <dbReference type="EMBL" id="RKF96023.1"/>
    </source>
</evidence>
<dbReference type="Proteomes" id="UP000285326">
    <property type="component" value="Unassembled WGS sequence"/>
</dbReference>
<reference evidence="1 2" key="1">
    <citation type="journal article" date="2018" name="BMC Genomics">
        <title>Comparative genome analyses reveal sequence features reflecting distinct modes of host-adaptation between dicot and monocot powdery mildew.</title>
        <authorList>
            <person name="Wu Y."/>
            <person name="Ma X."/>
            <person name="Pan Z."/>
            <person name="Kale S.D."/>
            <person name="Song Y."/>
            <person name="King H."/>
            <person name="Zhang Q."/>
            <person name="Presley C."/>
            <person name="Deng X."/>
            <person name="Wei C.I."/>
            <person name="Xiao S."/>
        </authorList>
    </citation>
    <scope>NUCLEOTIDE SEQUENCE [LARGE SCALE GENOMIC DNA]</scope>
    <source>
        <strain evidence="1">UMSG1</strain>
    </source>
</reference>